<sequence>MTSPIPATSTAGTRLDQRDTTTAVVFPSPGPEDQEVRKLTIRPRSGERVALAAIRRDRDRKRENNNSEESKLSLEETRKDKSRRKRARKEEVSGK</sequence>
<keyword evidence="3" id="KW-1185">Reference proteome</keyword>
<feature type="compositionally biased region" description="Polar residues" evidence="1">
    <location>
        <begin position="1"/>
        <end position="12"/>
    </location>
</feature>
<evidence type="ECO:0000313" key="2">
    <source>
        <dbReference type="EMBL" id="KAJ1138340.1"/>
    </source>
</evidence>
<name>A0AAV7QGQ0_PLEWA</name>
<evidence type="ECO:0000256" key="1">
    <source>
        <dbReference type="SAM" id="MobiDB-lite"/>
    </source>
</evidence>
<evidence type="ECO:0000313" key="3">
    <source>
        <dbReference type="Proteomes" id="UP001066276"/>
    </source>
</evidence>
<proteinExistence type="predicted"/>
<reference evidence="2" key="1">
    <citation type="journal article" date="2022" name="bioRxiv">
        <title>Sequencing and chromosome-scale assembly of the giantPleurodeles waltlgenome.</title>
        <authorList>
            <person name="Brown T."/>
            <person name="Elewa A."/>
            <person name="Iarovenko S."/>
            <person name="Subramanian E."/>
            <person name="Araus A.J."/>
            <person name="Petzold A."/>
            <person name="Susuki M."/>
            <person name="Suzuki K.-i.T."/>
            <person name="Hayashi T."/>
            <person name="Toyoda A."/>
            <person name="Oliveira C."/>
            <person name="Osipova E."/>
            <person name="Leigh N.D."/>
            <person name="Simon A."/>
            <person name="Yun M.H."/>
        </authorList>
    </citation>
    <scope>NUCLEOTIDE SEQUENCE</scope>
    <source>
        <strain evidence="2">20211129_DDA</strain>
        <tissue evidence="2">Liver</tissue>
    </source>
</reference>
<feature type="compositionally biased region" description="Basic and acidic residues" evidence="1">
    <location>
        <begin position="54"/>
        <end position="79"/>
    </location>
</feature>
<comment type="caution">
    <text evidence="2">The sequence shown here is derived from an EMBL/GenBank/DDBJ whole genome shotgun (WGS) entry which is preliminary data.</text>
</comment>
<gene>
    <name evidence="2" type="ORF">NDU88_004727</name>
</gene>
<feature type="region of interest" description="Disordered" evidence="1">
    <location>
        <begin position="1"/>
        <end position="95"/>
    </location>
</feature>
<protein>
    <submittedName>
        <fullName evidence="2">Uncharacterized protein</fullName>
    </submittedName>
</protein>
<dbReference type="AlphaFoldDB" id="A0AAV7QGQ0"/>
<accession>A0AAV7QGQ0</accession>
<dbReference type="EMBL" id="JANPWB010000010">
    <property type="protein sequence ID" value="KAJ1138340.1"/>
    <property type="molecule type" value="Genomic_DNA"/>
</dbReference>
<dbReference type="Proteomes" id="UP001066276">
    <property type="component" value="Chromosome 6"/>
</dbReference>
<organism evidence="2 3">
    <name type="scientific">Pleurodeles waltl</name>
    <name type="common">Iberian ribbed newt</name>
    <dbReference type="NCBI Taxonomy" id="8319"/>
    <lineage>
        <taxon>Eukaryota</taxon>
        <taxon>Metazoa</taxon>
        <taxon>Chordata</taxon>
        <taxon>Craniata</taxon>
        <taxon>Vertebrata</taxon>
        <taxon>Euteleostomi</taxon>
        <taxon>Amphibia</taxon>
        <taxon>Batrachia</taxon>
        <taxon>Caudata</taxon>
        <taxon>Salamandroidea</taxon>
        <taxon>Salamandridae</taxon>
        <taxon>Pleurodelinae</taxon>
        <taxon>Pleurodeles</taxon>
    </lineage>
</organism>